<proteinExistence type="inferred from homology"/>
<gene>
    <name evidence="4" type="ORF">HN018_23170</name>
</gene>
<evidence type="ECO:0000313" key="5">
    <source>
        <dbReference type="Proteomes" id="UP000500767"/>
    </source>
</evidence>
<name>A0A6M8HXX4_9PROT</name>
<dbReference type="KEGG" id="lck:HN018_23170"/>
<dbReference type="InterPro" id="IPR012337">
    <property type="entry name" value="RNaseH-like_sf"/>
</dbReference>
<dbReference type="PROSITE" id="PS50532">
    <property type="entry name" value="HTH_IS408"/>
    <property type="match status" value="1"/>
</dbReference>
<comment type="similarity">
    <text evidence="1">Belongs to the transposase IS21/IS408/IS1162 family.</text>
</comment>
<feature type="domain" description="Integrase catalytic" evidence="3">
    <location>
        <begin position="134"/>
        <end position="315"/>
    </location>
</feature>
<dbReference type="RefSeq" id="WP_171836053.1">
    <property type="nucleotide sequence ID" value="NZ_CP053709.1"/>
</dbReference>
<reference evidence="4 5" key="1">
    <citation type="journal article" date="2014" name="World J. Microbiol. Biotechnol.">
        <title>Biodiversity and physiological characteristics of Antarctic and Arctic lichens-associated bacteria.</title>
        <authorList>
            <person name="Lee Y.M."/>
            <person name="Kim E.H."/>
            <person name="Lee H.K."/>
            <person name="Hong S.G."/>
        </authorList>
    </citation>
    <scope>NUCLEOTIDE SEQUENCE [LARGE SCALE GENOMIC DNA]</scope>
    <source>
        <strain evidence="4 5">PAMC 26569</strain>
        <plasmid evidence="4">unnamed1</plasmid>
    </source>
</reference>
<dbReference type="InterPro" id="IPR017895">
    <property type="entry name" value="HTH_IS408/IS1162_type"/>
</dbReference>
<geneLocation type="plasmid" evidence="4 5">
    <name>unnamed1</name>
</geneLocation>
<dbReference type="NCBIfam" id="NF033546">
    <property type="entry name" value="transpos_IS21"/>
    <property type="match status" value="1"/>
</dbReference>
<dbReference type="SUPFAM" id="SSF53098">
    <property type="entry name" value="Ribonuclease H-like"/>
    <property type="match status" value="1"/>
</dbReference>
<dbReference type="AlphaFoldDB" id="A0A6M8HXX4"/>
<dbReference type="Gene3D" id="3.30.420.10">
    <property type="entry name" value="Ribonuclease H-like superfamily/Ribonuclease H"/>
    <property type="match status" value="1"/>
</dbReference>
<protein>
    <submittedName>
        <fullName evidence="4">IS21 family transposase</fullName>
    </submittedName>
</protein>
<dbReference type="Proteomes" id="UP000500767">
    <property type="component" value="Plasmid unnamed1"/>
</dbReference>
<feature type="domain" description="HTH IS408-type" evidence="2">
    <location>
        <begin position="11"/>
        <end position="92"/>
    </location>
</feature>
<dbReference type="InterPro" id="IPR036397">
    <property type="entry name" value="RNaseH_sf"/>
</dbReference>
<sequence>MPAERVSMRKVREVLRLRHACGASERMIAQSVGISRTTVGEYLRRTAVIGIIWPLPTEMDDAELERRLFTPAGFDTALVRAAPNWNHVHAELRRRGVTLVLLWEEYRAEHPDGYGYSRFCGLYIGWRRGVSATMRQTHVAGERLFVDYAGDTVPVFDGATGEERPAHVFVAVLGASNYTYAEARWSEGLADWIGAHVNALTFLGGVPKLLVCDNLRSGVTATCRYEPGINRTYQEMAAHYGTAVLPARVRHPRDKAKVETAVLIVERFILARLRNRRFLSLGELNEAIHAVQGDMNARLMRKLGASRREFFDSIDRPALMPLPAEPYAYAEWKRCRVAPDYHVELHGHFYSVPSRLIRELVEARITDTTIEVFHAGQRVAAHSRSTLRRRHTTTPEHVPSAHRRYASWTPARIQAFAAEVGPGTTALVETIMSIKPHPEQGFRACLGILQLAKTYGSARLEAACQRGVSIGARSYGSIASILRNGLDRAFQEDPAPDTAPVLHENIRGRGYYH</sequence>
<evidence type="ECO:0000259" key="3">
    <source>
        <dbReference type="PROSITE" id="PS50994"/>
    </source>
</evidence>
<dbReference type="GO" id="GO:0003676">
    <property type="term" value="F:nucleic acid binding"/>
    <property type="evidence" value="ECO:0007669"/>
    <property type="project" value="InterPro"/>
</dbReference>
<dbReference type="Pfam" id="PF22483">
    <property type="entry name" value="Mu-transpos_C_2"/>
    <property type="match status" value="1"/>
</dbReference>
<dbReference type="InterPro" id="IPR001584">
    <property type="entry name" value="Integrase_cat-core"/>
</dbReference>
<evidence type="ECO:0000259" key="2">
    <source>
        <dbReference type="PROSITE" id="PS50532"/>
    </source>
</evidence>
<keyword evidence="5" id="KW-1185">Reference proteome</keyword>
<accession>A0A6M8HXX4</accession>
<dbReference type="InterPro" id="IPR054353">
    <property type="entry name" value="IstA-like_C"/>
</dbReference>
<organism evidence="4 5">
    <name type="scientific">Lichenicola cladoniae</name>
    <dbReference type="NCBI Taxonomy" id="1484109"/>
    <lineage>
        <taxon>Bacteria</taxon>
        <taxon>Pseudomonadati</taxon>
        <taxon>Pseudomonadota</taxon>
        <taxon>Alphaproteobacteria</taxon>
        <taxon>Acetobacterales</taxon>
        <taxon>Acetobacteraceae</taxon>
        <taxon>Lichenicola</taxon>
    </lineage>
</organism>
<evidence type="ECO:0000256" key="1">
    <source>
        <dbReference type="ARBA" id="ARBA00009277"/>
    </source>
</evidence>
<dbReference type="PROSITE" id="PS50994">
    <property type="entry name" value="INTEGRASE"/>
    <property type="match status" value="1"/>
</dbReference>
<dbReference type="EMBL" id="CP053709">
    <property type="protein sequence ID" value="QKE93096.1"/>
    <property type="molecule type" value="Genomic_DNA"/>
</dbReference>
<dbReference type="PANTHER" id="PTHR35004">
    <property type="entry name" value="TRANSPOSASE RV3428C-RELATED"/>
    <property type="match status" value="1"/>
</dbReference>
<dbReference type="PANTHER" id="PTHR35004:SF8">
    <property type="entry name" value="TRANSPOSASE RV3428C-RELATED"/>
    <property type="match status" value="1"/>
</dbReference>
<dbReference type="GO" id="GO:0015074">
    <property type="term" value="P:DNA integration"/>
    <property type="evidence" value="ECO:0007669"/>
    <property type="project" value="InterPro"/>
</dbReference>
<keyword evidence="4" id="KW-0614">Plasmid</keyword>
<evidence type="ECO:0000313" key="4">
    <source>
        <dbReference type="EMBL" id="QKE93096.1"/>
    </source>
</evidence>